<dbReference type="SUPFAM" id="SSF110296">
    <property type="entry name" value="Oligoxyloglucan reducing end-specific cellobiohydrolase"/>
    <property type="match status" value="1"/>
</dbReference>
<organism evidence="1 2">
    <name type="scientific">Chryseobacterium arthrosphaerae</name>
    <dbReference type="NCBI Taxonomy" id="651561"/>
    <lineage>
        <taxon>Bacteria</taxon>
        <taxon>Pseudomonadati</taxon>
        <taxon>Bacteroidota</taxon>
        <taxon>Flavobacteriia</taxon>
        <taxon>Flavobacteriales</taxon>
        <taxon>Weeksellaceae</taxon>
        <taxon>Chryseobacterium group</taxon>
        <taxon>Chryseobacterium</taxon>
    </lineage>
</organism>
<reference evidence="1 2" key="1">
    <citation type="submission" date="2018-12" db="EMBL/GenBank/DDBJ databases">
        <title>Draft Genome Sequence of Chryseobacterium arthrosphaerae strain ED882-96 Isolated from the Blood of a Patient with Liver Cirrhosis in Taiwan.</title>
        <authorList>
            <person name="Lin J.-N."/>
            <person name="Lai C.-H."/>
            <person name="Yang C.-H."/>
            <person name="Huang Y.-H."/>
        </authorList>
    </citation>
    <scope>NUCLEOTIDE SEQUENCE [LARGE SCALE GENOMIC DNA]</scope>
    <source>
        <strain evidence="1 2">ED882-96</strain>
    </source>
</reference>
<dbReference type="Proteomes" id="UP000276953">
    <property type="component" value="Unassembled WGS sequence"/>
</dbReference>
<accession>A0A3S0Q4F7</accession>
<sequence>MFINPLAVDRNLDIAYSNANASSSTSIVLNRVSGLASVPLSLTRTQLTIASVAAGEFVTDILVSPYTTASSTLFIGLSSGKLYKVTNADTTPVTSLINYNFGGYISDVKLGASESEIMVTISNFNKTSVFYTTDAGTTWVSKEGIFRISC</sequence>
<evidence type="ECO:0000313" key="1">
    <source>
        <dbReference type="EMBL" id="RTZ46358.1"/>
    </source>
</evidence>
<dbReference type="EMBL" id="RYFC01000003">
    <property type="protein sequence ID" value="RTZ46358.1"/>
    <property type="molecule type" value="Genomic_DNA"/>
</dbReference>
<dbReference type="AlphaFoldDB" id="A0A3S0Q4F7"/>
<comment type="caution">
    <text evidence="1">The sequence shown here is derived from an EMBL/GenBank/DDBJ whole genome shotgun (WGS) entry which is preliminary data.</text>
</comment>
<evidence type="ECO:0000313" key="2">
    <source>
        <dbReference type="Proteomes" id="UP000276953"/>
    </source>
</evidence>
<name>A0A3S0Q4F7_9FLAO</name>
<gene>
    <name evidence="1" type="ORF">EJ377_18715</name>
</gene>
<evidence type="ECO:0008006" key="3">
    <source>
        <dbReference type="Google" id="ProtNLM"/>
    </source>
</evidence>
<protein>
    <recommendedName>
        <fullName evidence="3">Exo-alpha-sialidase</fullName>
    </recommendedName>
</protein>
<proteinExistence type="predicted"/>